<keyword evidence="3" id="KW-1185">Reference proteome</keyword>
<dbReference type="EMBL" id="MU005764">
    <property type="protein sequence ID" value="KAF2714469.1"/>
    <property type="molecule type" value="Genomic_DNA"/>
</dbReference>
<feature type="compositionally biased region" description="Low complexity" evidence="1">
    <location>
        <begin position="157"/>
        <end position="168"/>
    </location>
</feature>
<feature type="compositionally biased region" description="Polar residues" evidence="1">
    <location>
        <begin position="357"/>
        <end position="379"/>
    </location>
</feature>
<organism evidence="2 3">
    <name type="scientific">Pleomassaria siparia CBS 279.74</name>
    <dbReference type="NCBI Taxonomy" id="1314801"/>
    <lineage>
        <taxon>Eukaryota</taxon>
        <taxon>Fungi</taxon>
        <taxon>Dikarya</taxon>
        <taxon>Ascomycota</taxon>
        <taxon>Pezizomycotina</taxon>
        <taxon>Dothideomycetes</taxon>
        <taxon>Pleosporomycetidae</taxon>
        <taxon>Pleosporales</taxon>
        <taxon>Pleomassariaceae</taxon>
        <taxon>Pleomassaria</taxon>
    </lineage>
</organism>
<name>A0A6G1KNQ4_9PLEO</name>
<dbReference type="AlphaFoldDB" id="A0A6G1KNQ4"/>
<accession>A0A6G1KNQ4</accession>
<protein>
    <submittedName>
        <fullName evidence="2">Uncharacterized protein</fullName>
    </submittedName>
</protein>
<sequence length="385" mass="42208">MSDYGDDFSDYGDEFFYVEDEYTAADDLAEHAVGSPPPMTYIEEDALADWDRFDYFNDLEYASDGYDDGKFLPQGSKTAKVSEKRKRTGQGSHGRKRQKAIEGQSQHPEVSVIPPVLWRTQAERDPKLMLWDGNTDSYALMKDWRERHVDIPAWATGSSQSGSQVGQSDKAGSASVAELLPPVDDYEDENEEGEEEDAAMDPAVLLAALQSRLAEAGGPLAGMDPQQMLQFAMRMMTNQDAGDDIAGEMTEQLLNQGGEDDGEEEDEDDEDSTALRSWLDKQRQSNQAASVGFNLAETPNTPELSLPSKRPPTPPSSEANRKTGDVARPITRKRKADEDGASIGSSTNDTKRRATRSFDTPTAASQARAASSIKATSRSGRAKRS</sequence>
<feature type="region of interest" description="Disordered" evidence="1">
    <location>
        <begin position="72"/>
        <end position="108"/>
    </location>
</feature>
<feature type="compositionally biased region" description="Basic residues" evidence="1">
    <location>
        <begin position="83"/>
        <end position="98"/>
    </location>
</feature>
<feature type="region of interest" description="Disordered" evidence="1">
    <location>
        <begin position="239"/>
        <end position="385"/>
    </location>
</feature>
<gene>
    <name evidence="2" type="ORF">K504DRAFT_477965</name>
</gene>
<evidence type="ECO:0000256" key="1">
    <source>
        <dbReference type="SAM" id="MobiDB-lite"/>
    </source>
</evidence>
<feature type="region of interest" description="Disordered" evidence="1">
    <location>
        <begin position="155"/>
        <end position="198"/>
    </location>
</feature>
<feature type="compositionally biased region" description="Acidic residues" evidence="1">
    <location>
        <begin position="184"/>
        <end position="198"/>
    </location>
</feature>
<dbReference type="OrthoDB" id="3933088at2759"/>
<dbReference type="Proteomes" id="UP000799428">
    <property type="component" value="Unassembled WGS sequence"/>
</dbReference>
<evidence type="ECO:0000313" key="3">
    <source>
        <dbReference type="Proteomes" id="UP000799428"/>
    </source>
</evidence>
<proteinExistence type="predicted"/>
<reference evidence="2" key="1">
    <citation type="journal article" date="2020" name="Stud. Mycol.">
        <title>101 Dothideomycetes genomes: a test case for predicting lifestyles and emergence of pathogens.</title>
        <authorList>
            <person name="Haridas S."/>
            <person name="Albert R."/>
            <person name="Binder M."/>
            <person name="Bloem J."/>
            <person name="Labutti K."/>
            <person name="Salamov A."/>
            <person name="Andreopoulos B."/>
            <person name="Baker S."/>
            <person name="Barry K."/>
            <person name="Bills G."/>
            <person name="Bluhm B."/>
            <person name="Cannon C."/>
            <person name="Castanera R."/>
            <person name="Culley D."/>
            <person name="Daum C."/>
            <person name="Ezra D."/>
            <person name="Gonzalez J."/>
            <person name="Henrissat B."/>
            <person name="Kuo A."/>
            <person name="Liang C."/>
            <person name="Lipzen A."/>
            <person name="Lutzoni F."/>
            <person name="Magnuson J."/>
            <person name="Mondo S."/>
            <person name="Nolan M."/>
            <person name="Ohm R."/>
            <person name="Pangilinan J."/>
            <person name="Park H.-J."/>
            <person name="Ramirez L."/>
            <person name="Alfaro M."/>
            <person name="Sun H."/>
            <person name="Tritt A."/>
            <person name="Yoshinaga Y."/>
            <person name="Zwiers L.-H."/>
            <person name="Turgeon B."/>
            <person name="Goodwin S."/>
            <person name="Spatafora J."/>
            <person name="Crous P."/>
            <person name="Grigoriev I."/>
        </authorList>
    </citation>
    <scope>NUCLEOTIDE SEQUENCE</scope>
    <source>
        <strain evidence="2">CBS 279.74</strain>
    </source>
</reference>
<evidence type="ECO:0000313" key="2">
    <source>
        <dbReference type="EMBL" id="KAF2714469.1"/>
    </source>
</evidence>
<feature type="compositionally biased region" description="Acidic residues" evidence="1">
    <location>
        <begin position="258"/>
        <end position="272"/>
    </location>
</feature>